<feature type="transmembrane region" description="Helical" evidence="9">
    <location>
        <begin position="640"/>
        <end position="661"/>
    </location>
</feature>
<name>A0A8C5P8E7_9ANUR</name>
<reference evidence="12" key="1">
    <citation type="submission" date="2025-08" db="UniProtKB">
        <authorList>
            <consortium name="Ensembl"/>
        </authorList>
    </citation>
    <scope>IDENTIFICATION</scope>
</reference>
<dbReference type="Gene3D" id="2.60.40.10">
    <property type="entry name" value="Immunoglobulins"/>
    <property type="match status" value="6"/>
</dbReference>
<proteinExistence type="predicted"/>
<evidence type="ECO:0000256" key="3">
    <source>
        <dbReference type="ARBA" id="ARBA00022729"/>
    </source>
</evidence>
<dbReference type="Pfam" id="PF09067">
    <property type="entry name" value="EpoR_lig-bind"/>
    <property type="match status" value="3"/>
</dbReference>
<keyword evidence="3 10" id="KW-0732">Signal</keyword>
<dbReference type="SUPFAM" id="SSF49265">
    <property type="entry name" value="Fibronectin type III"/>
    <property type="match status" value="6"/>
</dbReference>
<dbReference type="Pfam" id="PF12772">
    <property type="entry name" value="GHBP"/>
    <property type="match status" value="1"/>
</dbReference>
<dbReference type="GO" id="GO:0004896">
    <property type="term" value="F:cytokine receptor activity"/>
    <property type="evidence" value="ECO:0007669"/>
    <property type="project" value="TreeGrafter"/>
</dbReference>
<dbReference type="PROSITE" id="PS50853">
    <property type="entry name" value="FN3"/>
    <property type="match status" value="1"/>
</dbReference>
<evidence type="ECO:0000256" key="5">
    <source>
        <dbReference type="ARBA" id="ARBA00023136"/>
    </source>
</evidence>
<dbReference type="GeneTree" id="ENSGT00940000159987"/>
<dbReference type="InterPro" id="IPR003961">
    <property type="entry name" value="FN3_dom"/>
</dbReference>
<evidence type="ECO:0000256" key="1">
    <source>
        <dbReference type="ARBA" id="ARBA00004479"/>
    </source>
</evidence>
<feature type="chain" id="PRO_5034698420" evidence="10">
    <location>
        <begin position="19"/>
        <end position="1010"/>
    </location>
</feature>
<dbReference type="InterPro" id="IPR015152">
    <property type="entry name" value="Growth/epo_recpt_lig-bind"/>
</dbReference>
<dbReference type="Proteomes" id="UP000694569">
    <property type="component" value="Unplaced"/>
</dbReference>
<evidence type="ECO:0000313" key="13">
    <source>
        <dbReference type="Proteomes" id="UP000694569"/>
    </source>
</evidence>
<keyword evidence="5 9" id="KW-0472">Membrane</keyword>
<keyword evidence="2 9" id="KW-0812">Transmembrane</keyword>
<feature type="domain" description="Fibronectin type-III" evidence="11">
    <location>
        <begin position="222"/>
        <end position="325"/>
    </location>
</feature>
<dbReference type="PANTHER" id="PTHR23037">
    <property type="entry name" value="CYTOKINE RECEPTOR"/>
    <property type="match status" value="1"/>
</dbReference>
<evidence type="ECO:0000256" key="4">
    <source>
        <dbReference type="ARBA" id="ARBA00022989"/>
    </source>
</evidence>
<dbReference type="AlphaFoldDB" id="A0A8C5P8E7"/>
<feature type="signal peptide" evidence="10">
    <location>
        <begin position="1"/>
        <end position="18"/>
    </location>
</feature>
<sequence length="1010" mass="115797">MALWLFLLSLALSCGDEAFSIGNVKTFKPGITDCYTADQETFTCKWTYGDYQNLSDPGLLKLRYQKKNDANWLDCPDYFSAGLYSCYFSKTYTVGWETYSLQLRHEDVFFETYYYTVDDTVRLKRPSITECRSPEQETVTCKWTYGEFYDLSSPGSLKLRYKRKKDSNWLDCPDYVSAGEHSCYFNKTYTSVWDMYSLLLLSDDVIFEMYWFSVDEIVIPDQPVDLNWTVLNISTTCLRMDLEIHWKHPPLLDVNTGWLRLEYEVQHKEVNSSNWTKMPLVNSPYTPLYGLEKGREHLVRIRCKKFSGNTFGEFSEVLHIPALGRRVKKFKPGITDCYTADQETFTCKWTYGDYQNLSDPLLLKLRYKKKNDANWLDCPDYFSAGLYSCYFNKTYTVGWETYSLQLLHEDVVFETYYYTVDDTVRLKRPSITECRSPEQETFSCKWTYGEFYDLSSPGSLKLRYKRKEDPDWLDCPDYVSAGEHSCYFNKTYTAVWDMYSLLLLSDDVIFEMYWFSVDEIVIPDPPVDLNWTVLSISATGLRMDLEILWKHPPSADVKTGWLRLEYEVQHKEVNGSNWTKMPLVNSPYTPLYALKIGREHLVRIRCKKVSAKTFGEFSEVLHIPALDHPEIEMVKADAPWFLFLIIGLCAVVLIFMFVIFYKKKRLKILILPPVPVPKIKGIDPDLLQKGKLDEVNFILSNHDSYKQELCIEDPWVEFIELDLDDPDEKTGSDTDRLLGEEHLKSHSCLGVKDDDSGRASCCEPDIPETDFSNSDTCDGTSDTGHPQNVKENEADLLCLNEKSNTGSPTSVDLPNTKELNGNPDDRMWPLLVNGNQMMNLPISTQAKGKTGLDFYALVSDITPAGRLLLSPGQRMKIENEECHGPAIQHPPNLNADNAYVCESAVSAFCAANLPLPRENEPIAQQDVRDESYFTTESLNVAAMNFCPAVKPASAPADSPSNYEMPVPEYTSVQLINYPQSLMLNNTALPDKDCPMPCGYMSADQVKKAMS</sequence>
<evidence type="ECO:0000259" key="11">
    <source>
        <dbReference type="PROSITE" id="PS50853"/>
    </source>
</evidence>
<dbReference type="PANTHER" id="PTHR23037:SF46">
    <property type="entry name" value="INTERLEUKIN 5 RECEPTOR SUBUNIT ALPHA"/>
    <property type="match status" value="1"/>
</dbReference>
<evidence type="ECO:0000256" key="2">
    <source>
        <dbReference type="ARBA" id="ARBA00022692"/>
    </source>
</evidence>
<feature type="region of interest" description="Disordered" evidence="8">
    <location>
        <begin position="804"/>
        <end position="823"/>
    </location>
</feature>
<evidence type="ECO:0000256" key="10">
    <source>
        <dbReference type="SAM" id="SignalP"/>
    </source>
</evidence>
<dbReference type="InterPro" id="IPR025871">
    <property type="entry name" value="GHBP"/>
</dbReference>
<comment type="subcellular location">
    <subcellularLocation>
        <location evidence="1">Membrane</location>
        <topology evidence="1">Single-pass type I membrane protein</topology>
    </subcellularLocation>
</comment>
<dbReference type="CDD" id="cd00063">
    <property type="entry name" value="FN3"/>
    <property type="match status" value="2"/>
</dbReference>
<reference evidence="12" key="2">
    <citation type="submission" date="2025-09" db="UniProtKB">
        <authorList>
            <consortium name="Ensembl"/>
        </authorList>
    </citation>
    <scope>IDENTIFICATION</scope>
</reference>
<keyword evidence="7" id="KW-0325">Glycoprotein</keyword>
<dbReference type="OrthoDB" id="9890215at2759"/>
<evidence type="ECO:0000256" key="6">
    <source>
        <dbReference type="ARBA" id="ARBA00023170"/>
    </source>
</evidence>
<dbReference type="GO" id="GO:0009897">
    <property type="term" value="C:external side of plasma membrane"/>
    <property type="evidence" value="ECO:0007669"/>
    <property type="project" value="TreeGrafter"/>
</dbReference>
<dbReference type="InterPro" id="IPR036116">
    <property type="entry name" value="FN3_sf"/>
</dbReference>
<evidence type="ECO:0000313" key="12">
    <source>
        <dbReference type="Ensembl" id="ENSLLEP00000004434.1"/>
    </source>
</evidence>
<dbReference type="Ensembl" id="ENSLLET00000004638.1">
    <property type="protein sequence ID" value="ENSLLEP00000004434.1"/>
    <property type="gene ID" value="ENSLLEG00000002859.1"/>
</dbReference>
<keyword evidence="6" id="KW-0675">Receptor</keyword>
<feature type="compositionally biased region" description="Polar residues" evidence="8">
    <location>
        <begin position="804"/>
        <end position="819"/>
    </location>
</feature>
<keyword evidence="13" id="KW-1185">Reference proteome</keyword>
<evidence type="ECO:0000256" key="9">
    <source>
        <dbReference type="SAM" id="Phobius"/>
    </source>
</evidence>
<gene>
    <name evidence="12" type="primary">GHR</name>
</gene>
<organism evidence="12 13">
    <name type="scientific">Leptobrachium leishanense</name>
    <name type="common">Leishan spiny toad</name>
    <dbReference type="NCBI Taxonomy" id="445787"/>
    <lineage>
        <taxon>Eukaryota</taxon>
        <taxon>Metazoa</taxon>
        <taxon>Chordata</taxon>
        <taxon>Craniata</taxon>
        <taxon>Vertebrata</taxon>
        <taxon>Euteleostomi</taxon>
        <taxon>Amphibia</taxon>
        <taxon>Batrachia</taxon>
        <taxon>Anura</taxon>
        <taxon>Pelobatoidea</taxon>
        <taxon>Megophryidae</taxon>
        <taxon>Leptobrachium</taxon>
    </lineage>
</organism>
<dbReference type="InterPro" id="IPR013783">
    <property type="entry name" value="Ig-like_fold"/>
</dbReference>
<protein>
    <submittedName>
        <fullName evidence="12">Growth hormone receptor</fullName>
    </submittedName>
</protein>
<accession>A0A8C5P8E7</accession>
<evidence type="ECO:0000256" key="8">
    <source>
        <dbReference type="SAM" id="MobiDB-lite"/>
    </source>
</evidence>
<keyword evidence="4 9" id="KW-1133">Transmembrane helix</keyword>
<evidence type="ECO:0000256" key="7">
    <source>
        <dbReference type="ARBA" id="ARBA00023180"/>
    </source>
</evidence>